<feature type="transmembrane region" description="Helical" evidence="8">
    <location>
        <begin position="216"/>
        <end position="235"/>
    </location>
</feature>
<evidence type="ECO:0000313" key="11">
    <source>
        <dbReference type="Proteomes" id="UP000254503"/>
    </source>
</evidence>
<dbReference type="Pfam" id="PF06738">
    <property type="entry name" value="ThrE"/>
    <property type="match status" value="1"/>
</dbReference>
<gene>
    <name evidence="10" type="primary">yjjP</name>
    <name evidence="10" type="ORF">NCTC9045_04967</name>
</gene>
<protein>
    <submittedName>
        <fullName evidence="10">Structural protein</fullName>
    </submittedName>
</protein>
<dbReference type="GO" id="GO:0005886">
    <property type="term" value="C:plasma membrane"/>
    <property type="evidence" value="ECO:0007669"/>
    <property type="project" value="UniProtKB-SubCell"/>
</dbReference>
<comment type="similarity">
    <text evidence="6">Belongs to the ThrE exporter (TC 2.A.79) family.</text>
</comment>
<feature type="transmembrane region" description="Helical" evidence="8">
    <location>
        <begin position="247"/>
        <end position="273"/>
    </location>
</feature>
<dbReference type="GO" id="GO:0015744">
    <property type="term" value="P:succinate transport"/>
    <property type="evidence" value="ECO:0007669"/>
    <property type="project" value="TreeGrafter"/>
</dbReference>
<evidence type="ECO:0000256" key="4">
    <source>
        <dbReference type="ARBA" id="ARBA00022989"/>
    </source>
</evidence>
<name>A0A376X566_ECOLX</name>
<comment type="subunit">
    <text evidence="7">The transporter is composed of YjjB and YjjP.</text>
</comment>
<evidence type="ECO:0000313" key="10">
    <source>
        <dbReference type="EMBL" id="STJ56959.1"/>
    </source>
</evidence>
<dbReference type="PANTHER" id="PTHR34390">
    <property type="entry name" value="UPF0442 PROTEIN YJJB-RELATED"/>
    <property type="match status" value="1"/>
</dbReference>
<dbReference type="InterPro" id="IPR050539">
    <property type="entry name" value="ThrE_Dicarb/AminoAcid_Exp"/>
</dbReference>
<accession>A0A376X566</accession>
<dbReference type="EMBL" id="UGDD01000002">
    <property type="protein sequence ID" value="STJ56959.1"/>
    <property type="molecule type" value="Genomic_DNA"/>
</dbReference>
<dbReference type="InterPro" id="IPR010619">
    <property type="entry name" value="ThrE-like_N"/>
</dbReference>
<proteinExistence type="inferred from homology"/>
<comment type="subcellular location">
    <subcellularLocation>
        <location evidence="1">Cell membrane</location>
        <topology evidence="1">Multi-pass membrane protein</topology>
    </subcellularLocation>
</comment>
<evidence type="ECO:0000256" key="5">
    <source>
        <dbReference type="ARBA" id="ARBA00023136"/>
    </source>
</evidence>
<evidence type="ECO:0000256" key="3">
    <source>
        <dbReference type="ARBA" id="ARBA00022692"/>
    </source>
</evidence>
<feature type="domain" description="Threonine/serine exporter-like N-terminal" evidence="9">
    <location>
        <begin position="32"/>
        <end position="270"/>
    </location>
</feature>
<sequence length="333" mass="36813">MIQMDSHYLNNTHHVYDKGRVMQTEQQRAVTRLCIQCGLFLLQHGAESALVDELSSRLGRALGMDSVESSISSNAIVLTTIKDGQCLTSTRKNHDRGINMHVVTEVQHIVILAEHHLLDYKGVEKRFSQIQPLRYPRWLVALMVGLSCACFCKLNNGGWDGAVITFFASTTAMYIRQLLAQRHLHPQINFCLTAFAATTISGLLLQLPTFSNTPTIAMAASVLLLVPGFPLINAVADMFKGHINTGLARWAIASLLTLATCVGVVMALTIWGLRDGCDRISVCIGAGYDPRRHSCGRLCDGVQRSRAGVTLVCAAWLDRSWFPNDLDDQRVEY</sequence>
<evidence type="ECO:0000259" key="9">
    <source>
        <dbReference type="Pfam" id="PF06738"/>
    </source>
</evidence>
<keyword evidence="4 8" id="KW-1133">Transmembrane helix</keyword>
<keyword evidence="2" id="KW-1003">Cell membrane</keyword>
<keyword evidence="5 8" id="KW-0472">Membrane</keyword>
<dbReference type="GO" id="GO:0022857">
    <property type="term" value="F:transmembrane transporter activity"/>
    <property type="evidence" value="ECO:0007669"/>
    <property type="project" value="InterPro"/>
</dbReference>
<dbReference type="PANTHER" id="PTHR34390:SF2">
    <property type="entry name" value="SUCCINATE TRANSPORTER SUBUNIT YJJP-RELATED"/>
    <property type="match status" value="1"/>
</dbReference>
<dbReference type="AlphaFoldDB" id="A0A376X566"/>
<feature type="transmembrane region" description="Helical" evidence="8">
    <location>
        <begin position="191"/>
        <end position="210"/>
    </location>
</feature>
<evidence type="ECO:0000256" key="2">
    <source>
        <dbReference type="ARBA" id="ARBA00022475"/>
    </source>
</evidence>
<organism evidence="10 11">
    <name type="scientific">Escherichia coli</name>
    <dbReference type="NCBI Taxonomy" id="562"/>
    <lineage>
        <taxon>Bacteria</taxon>
        <taxon>Pseudomonadati</taxon>
        <taxon>Pseudomonadota</taxon>
        <taxon>Gammaproteobacteria</taxon>
        <taxon>Enterobacterales</taxon>
        <taxon>Enterobacteriaceae</taxon>
        <taxon>Escherichia</taxon>
    </lineage>
</organism>
<dbReference type="Proteomes" id="UP000254503">
    <property type="component" value="Unassembled WGS sequence"/>
</dbReference>
<evidence type="ECO:0000256" key="8">
    <source>
        <dbReference type="SAM" id="Phobius"/>
    </source>
</evidence>
<evidence type="ECO:0000256" key="7">
    <source>
        <dbReference type="ARBA" id="ARBA00038684"/>
    </source>
</evidence>
<reference evidence="10 11" key="1">
    <citation type="submission" date="2018-06" db="EMBL/GenBank/DDBJ databases">
        <authorList>
            <consortium name="Pathogen Informatics"/>
            <person name="Doyle S."/>
        </authorList>
    </citation>
    <scope>NUCLEOTIDE SEQUENCE [LARGE SCALE GENOMIC DNA]</scope>
    <source>
        <strain evidence="10 11">NCTC9045</strain>
    </source>
</reference>
<keyword evidence="3 8" id="KW-0812">Transmembrane</keyword>
<evidence type="ECO:0000256" key="1">
    <source>
        <dbReference type="ARBA" id="ARBA00004651"/>
    </source>
</evidence>
<evidence type="ECO:0000256" key="6">
    <source>
        <dbReference type="ARBA" id="ARBA00034125"/>
    </source>
</evidence>